<dbReference type="EMBL" id="JAKXMK010000035">
    <property type="protein sequence ID" value="MCH6170631.1"/>
    <property type="molecule type" value="Genomic_DNA"/>
</dbReference>
<dbReference type="InterPro" id="IPR011010">
    <property type="entry name" value="DNA_brk_join_enz"/>
</dbReference>
<reference evidence="3 4" key="1">
    <citation type="submission" date="2022-03" db="EMBL/GenBank/DDBJ databases">
        <title>Pseudonocardia alaer sp. nov., a novel actinomycete isolated from reed forest soil.</title>
        <authorList>
            <person name="Wang L."/>
        </authorList>
    </citation>
    <scope>NUCLEOTIDE SEQUENCE [LARGE SCALE GENOMIC DNA]</scope>
    <source>
        <strain evidence="3 4">Y-16303</strain>
    </source>
</reference>
<accession>A0ABS9TQY3</accession>
<evidence type="ECO:0000313" key="4">
    <source>
        <dbReference type="Proteomes" id="UP001299970"/>
    </source>
</evidence>
<gene>
    <name evidence="3" type="ORF">MMF94_33430</name>
</gene>
<dbReference type="RefSeq" id="WP_241041437.1">
    <property type="nucleotide sequence ID" value="NZ_BAAAJF010000060.1"/>
</dbReference>
<dbReference type="CDD" id="cd01189">
    <property type="entry name" value="INT_ICEBs1_C_like"/>
    <property type="match status" value="1"/>
</dbReference>
<evidence type="ECO:0000259" key="2">
    <source>
        <dbReference type="PROSITE" id="PS51898"/>
    </source>
</evidence>
<dbReference type="Gene3D" id="1.10.443.10">
    <property type="entry name" value="Intergrase catalytic core"/>
    <property type="match status" value="1"/>
</dbReference>
<dbReference type="Pfam" id="PF00589">
    <property type="entry name" value="Phage_integrase"/>
    <property type="match status" value="1"/>
</dbReference>
<dbReference type="InterPro" id="IPR013762">
    <property type="entry name" value="Integrase-like_cat_sf"/>
</dbReference>
<proteinExistence type="predicted"/>
<evidence type="ECO:0000256" key="1">
    <source>
        <dbReference type="ARBA" id="ARBA00023172"/>
    </source>
</evidence>
<feature type="domain" description="Tyr recombinase" evidence="2">
    <location>
        <begin position="1"/>
        <end position="175"/>
    </location>
</feature>
<sequence length="202" mass="22034">MPDRFRVLVLAAAFTGLRWGELVGLRRCDVNLASGTLHVRRRLAQLSRGGMQAGPPKSAAGVRNIALPPFLVEELRTHIKPHAGAGPEGLVFRGERGAMLRRGNFGRATKWPETVVKAGLPAGFHFHDLRHTGNQLAANPGATTRELMHRMGHGSMRAALIYQHASTERDRRIAQEMAAMVERERLPTAGEDEAPEDGAEAS</sequence>
<organism evidence="3 4">
    <name type="scientific">Pseudonocardia alaniniphila</name>
    <dbReference type="NCBI Taxonomy" id="75291"/>
    <lineage>
        <taxon>Bacteria</taxon>
        <taxon>Bacillati</taxon>
        <taxon>Actinomycetota</taxon>
        <taxon>Actinomycetes</taxon>
        <taxon>Pseudonocardiales</taxon>
        <taxon>Pseudonocardiaceae</taxon>
        <taxon>Pseudonocardia</taxon>
    </lineage>
</organism>
<dbReference type="PROSITE" id="PS51898">
    <property type="entry name" value="TYR_RECOMBINASE"/>
    <property type="match status" value="1"/>
</dbReference>
<keyword evidence="4" id="KW-1185">Reference proteome</keyword>
<dbReference type="Proteomes" id="UP001299970">
    <property type="component" value="Unassembled WGS sequence"/>
</dbReference>
<protein>
    <submittedName>
        <fullName evidence="3">Site-specific integrase</fullName>
    </submittedName>
</protein>
<keyword evidence="1" id="KW-0233">DNA recombination</keyword>
<dbReference type="PANTHER" id="PTHR30349:SF64">
    <property type="entry name" value="PROPHAGE INTEGRASE INTD-RELATED"/>
    <property type="match status" value="1"/>
</dbReference>
<evidence type="ECO:0000313" key="3">
    <source>
        <dbReference type="EMBL" id="MCH6170631.1"/>
    </source>
</evidence>
<dbReference type="InterPro" id="IPR002104">
    <property type="entry name" value="Integrase_catalytic"/>
</dbReference>
<dbReference type="SUPFAM" id="SSF56349">
    <property type="entry name" value="DNA breaking-rejoining enzymes"/>
    <property type="match status" value="1"/>
</dbReference>
<dbReference type="InterPro" id="IPR050090">
    <property type="entry name" value="Tyrosine_recombinase_XerCD"/>
</dbReference>
<name>A0ABS9TQY3_9PSEU</name>
<comment type="caution">
    <text evidence="3">The sequence shown here is derived from an EMBL/GenBank/DDBJ whole genome shotgun (WGS) entry which is preliminary data.</text>
</comment>
<dbReference type="PANTHER" id="PTHR30349">
    <property type="entry name" value="PHAGE INTEGRASE-RELATED"/>
    <property type="match status" value="1"/>
</dbReference>